<dbReference type="PROSITE" id="PS50192">
    <property type="entry name" value="T_SNARE"/>
    <property type="match status" value="1"/>
</dbReference>
<dbReference type="FunFam" id="1.20.58.70:FF:000011">
    <property type="entry name" value="Syntaxin 4"/>
    <property type="match status" value="1"/>
</dbReference>
<dbReference type="PANTHER" id="PTHR19957">
    <property type="entry name" value="SYNTAXIN"/>
    <property type="match status" value="1"/>
</dbReference>
<dbReference type="CDD" id="cd00179">
    <property type="entry name" value="SynN"/>
    <property type="match status" value="1"/>
</dbReference>
<dbReference type="GO" id="GO:0005886">
    <property type="term" value="C:plasma membrane"/>
    <property type="evidence" value="ECO:0007669"/>
    <property type="project" value="TreeGrafter"/>
</dbReference>
<evidence type="ECO:0000256" key="4">
    <source>
        <dbReference type="ARBA" id="ARBA00022775"/>
    </source>
</evidence>
<dbReference type="GO" id="GO:0031201">
    <property type="term" value="C:SNARE complex"/>
    <property type="evidence" value="ECO:0007669"/>
    <property type="project" value="TreeGrafter"/>
</dbReference>
<dbReference type="EMBL" id="OC922010">
    <property type="protein sequence ID" value="CAD7653863.1"/>
    <property type="molecule type" value="Genomic_DNA"/>
</dbReference>
<dbReference type="SMART" id="SM00397">
    <property type="entry name" value="t_SNARE"/>
    <property type="match status" value="1"/>
</dbReference>
<dbReference type="GO" id="GO:0005484">
    <property type="term" value="F:SNAP receptor activity"/>
    <property type="evidence" value="ECO:0007669"/>
    <property type="project" value="InterPro"/>
</dbReference>
<reference evidence="10" key="1">
    <citation type="submission" date="2020-11" db="EMBL/GenBank/DDBJ databases">
        <authorList>
            <person name="Tran Van P."/>
        </authorList>
    </citation>
    <scope>NUCLEOTIDE SEQUENCE</scope>
</reference>
<feature type="domain" description="T-SNARE coiled-coil homology" evidence="9">
    <location>
        <begin position="199"/>
        <end position="261"/>
    </location>
</feature>
<dbReference type="OrthoDB" id="10255013at2759"/>
<dbReference type="GO" id="GO:0048278">
    <property type="term" value="P:vesicle docking"/>
    <property type="evidence" value="ECO:0007669"/>
    <property type="project" value="TreeGrafter"/>
</dbReference>
<evidence type="ECO:0000313" key="10">
    <source>
        <dbReference type="EMBL" id="CAD7653863.1"/>
    </source>
</evidence>
<evidence type="ECO:0000259" key="9">
    <source>
        <dbReference type="PROSITE" id="PS50192"/>
    </source>
</evidence>
<dbReference type="InterPro" id="IPR006012">
    <property type="entry name" value="Syntaxin/epimorphin_CS"/>
</dbReference>
<dbReference type="CDD" id="cd15848">
    <property type="entry name" value="SNARE_syntaxin1-like"/>
    <property type="match status" value="1"/>
</dbReference>
<sequence>MVKDRLSELRAVVERNDSLIVSFESNEYLKEDGMHDLYEEVELIREDIESIRTDVEEVNAIHEKILNAPQTHESVRQRLDCLVADIKRTANGVRHKLKAMEQKIRDLEDRESDPGMSADIRIRKTQHSMLLHMFVECMTQYNAIQSDYNRRYRELFKRWAEITGQYMSDEEVDKLIDRGGLQVLIQGIVTDTQQAMDDLRDIEARHRDIVKLEKSIREVNDLFTDLSLLVDHQGVILDTIEKHVGDSREYVDNGTELMREANQYQDEACKKKMIIIGIIAVIVDLLWTNKTTPALKRIAAYVAPTPDNMPDDDPFVTACSTLLGMLRANCNITMCQYGESYLRCISQPDPGLDDAYNTTDNICNRIKSFTPYSKSNGTANIITVNQQIVIGLMIGLMNLFTKDLSQDQPLNACINERLSESSDTLDLEDK</sequence>
<evidence type="ECO:0000313" key="11">
    <source>
        <dbReference type="Proteomes" id="UP000728032"/>
    </source>
</evidence>
<gene>
    <name evidence="10" type="ORF">ONB1V03_LOCUS10516</name>
</gene>
<keyword evidence="4" id="KW-0532">Neurotransmitter transport</keyword>
<accession>A0A7R9M6B9</accession>
<dbReference type="Gene3D" id="1.20.5.110">
    <property type="match status" value="1"/>
</dbReference>
<evidence type="ECO:0000256" key="8">
    <source>
        <dbReference type="SAM" id="Coils"/>
    </source>
</evidence>
<dbReference type="AlphaFoldDB" id="A0A7R9M6B9"/>
<comment type="subcellular location">
    <subcellularLocation>
        <location evidence="1">Membrane</location>
        <topology evidence="1">Single-pass type IV membrane protein</topology>
    </subcellularLocation>
</comment>
<proteinExistence type="inferred from homology"/>
<keyword evidence="4" id="KW-0813">Transport</keyword>
<dbReference type="SUPFAM" id="SSF47661">
    <property type="entry name" value="t-snare proteins"/>
    <property type="match status" value="1"/>
</dbReference>
<evidence type="ECO:0000256" key="2">
    <source>
        <dbReference type="ARBA" id="ARBA00009063"/>
    </source>
</evidence>
<dbReference type="InterPro" id="IPR006011">
    <property type="entry name" value="Syntaxin_N"/>
</dbReference>
<evidence type="ECO:0000256" key="3">
    <source>
        <dbReference type="ARBA" id="ARBA00022692"/>
    </source>
</evidence>
<keyword evidence="8" id="KW-0175">Coiled coil</keyword>
<keyword evidence="5" id="KW-1133">Transmembrane helix</keyword>
<dbReference type="Pfam" id="PF00804">
    <property type="entry name" value="Syntaxin"/>
    <property type="match status" value="1"/>
</dbReference>
<name>A0A7R9M6B9_9ACAR</name>
<evidence type="ECO:0000256" key="7">
    <source>
        <dbReference type="RuleBase" id="RU003858"/>
    </source>
</evidence>
<dbReference type="GO" id="GO:0006906">
    <property type="term" value="P:vesicle fusion"/>
    <property type="evidence" value="ECO:0007669"/>
    <property type="project" value="TreeGrafter"/>
</dbReference>
<dbReference type="Pfam" id="PF05739">
    <property type="entry name" value="SNARE"/>
    <property type="match status" value="1"/>
</dbReference>
<dbReference type="EMBL" id="CAJPVJ010007185">
    <property type="protein sequence ID" value="CAG2171050.1"/>
    <property type="molecule type" value="Genomic_DNA"/>
</dbReference>
<evidence type="ECO:0000256" key="5">
    <source>
        <dbReference type="ARBA" id="ARBA00022989"/>
    </source>
</evidence>
<dbReference type="SMART" id="SM00503">
    <property type="entry name" value="SynN"/>
    <property type="match status" value="1"/>
</dbReference>
<dbReference type="GO" id="GO:0006886">
    <property type="term" value="P:intracellular protein transport"/>
    <property type="evidence" value="ECO:0007669"/>
    <property type="project" value="InterPro"/>
</dbReference>
<dbReference type="Gene3D" id="1.20.58.70">
    <property type="match status" value="1"/>
</dbReference>
<keyword evidence="6" id="KW-0472">Membrane</keyword>
<evidence type="ECO:0000256" key="6">
    <source>
        <dbReference type="ARBA" id="ARBA00023136"/>
    </source>
</evidence>
<evidence type="ECO:0000256" key="1">
    <source>
        <dbReference type="ARBA" id="ARBA00004211"/>
    </source>
</evidence>
<dbReference type="PANTHER" id="PTHR19957:SF307">
    <property type="entry name" value="PROTEIN SSO1-RELATED"/>
    <property type="match status" value="1"/>
</dbReference>
<dbReference type="InterPro" id="IPR010989">
    <property type="entry name" value="SNARE"/>
</dbReference>
<dbReference type="PROSITE" id="PS00914">
    <property type="entry name" value="SYNTAXIN"/>
    <property type="match status" value="1"/>
</dbReference>
<keyword evidence="3" id="KW-0812">Transmembrane</keyword>
<dbReference type="GO" id="GO:0006836">
    <property type="term" value="P:neurotransmitter transport"/>
    <property type="evidence" value="ECO:0007669"/>
    <property type="project" value="UniProtKB-KW"/>
</dbReference>
<comment type="similarity">
    <text evidence="2 7">Belongs to the syntaxin family.</text>
</comment>
<dbReference type="GO" id="GO:0000149">
    <property type="term" value="F:SNARE binding"/>
    <property type="evidence" value="ECO:0007669"/>
    <property type="project" value="TreeGrafter"/>
</dbReference>
<protein>
    <recommendedName>
        <fullName evidence="9">t-SNARE coiled-coil homology domain-containing protein</fullName>
    </recommendedName>
</protein>
<keyword evidence="11" id="KW-1185">Reference proteome</keyword>
<dbReference type="InterPro" id="IPR045242">
    <property type="entry name" value="Syntaxin"/>
</dbReference>
<dbReference type="Proteomes" id="UP000728032">
    <property type="component" value="Unassembled WGS sequence"/>
</dbReference>
<dbReference type="InterPro" id="IPR000727">
    <property type="entry name" value="T_SNARE_dom"/>
</dbReference>
<organism evidence="10">
    <name type="scientific">Oppiella nova</name>
    <dbReference type="NCBI Taxonomy" id="334625"/>
    <lineage>
        <taxon>Eukaryota</taxon>
        <taxon>Metazoa</taxon>
        <taxon>Ecdysozoa</taxon>
        <taxon>Arthropoda</taxon>
        <taxon>Chelicerata</taxon>
        <taxon>Arachnida</taxon>
        <taxon>Acari</taxon>
        <taxon>Acariformes</taxon>
        <taxon>Sarcoptiformes</taxon>
        <taxon>Oribatida</taxon>
        <taxon>Brachypylina</taxon>
        <taxon>Oppioidea</taxon>
        <taxon>Oppiidae</taxon>
        <taxon>Oppiella</taxon>
    </lineage>
</organism>
<dbReference type="GO" id="GO:0012505">
    <property type="term" value="C:endomembrane system"/>
    <property type="evidence" value="ECO:0007669"/>
    <property type="project" value="TreeGrafter"/>
</dbReference>
<dbReference type="GO" id="GO:0006887">
    <property type="term" value="P:exocytosis"/>
    <property type="evidence" value="ECO:0007669"/>
    <property type="project" value="TreeGrafter"/>
</dbReference>
<feature type="coiled-coil region" evidence="8">
    <location>
        <begin position="83"/>
        <end position="110"/>
    </location>
</feature>